<evidence type="ECO:0000259" key="1">
    <source>
        <dbReference type="Pfam" id="PF03235"/>
    </source>
</evidence>
<dbReference type="InterPro" id="IPR057156">
    <property type="entry name" value="DUF7834"/>
</dbReference>
<proteinExistence type="predicted"/>
<dbReference type="Pfam" id="PF25202">
    <property type="entry name" value="DUF7834"/>
    <property type="match status" value="1"/>
</dbReference>
<dbReference type="Proteomes" id="UP000359125">
    <property type="component" value="Unassembled WGS sequence"/>
</dbReference>
<gene>
    <name evidence="3" type="ORF">EIZ93_14765</name>
</gene>
<dbReference type="PANTHER" id="PTHR35149:SF1">
    <property type="entry name" value="DUF5655 DOMAIN-CONTAINING PROTEIN"/>
    <property type="match status" value="1"/>
</dbReference>
<reference evidence="3 4" key="1">
    <citation type="journal article" date="2019" name="Environ. Health Perspect.">
        <title>Inter-host Transmission of Carbapenemase-Producing Escherichia coli among Humans and Backyard Animals.</title>
        <authorList>
            <person name="Li J."/>
            <person name="Bi Z."/>
            <person name="Ma S."/>
            <person name="Chen B."/>
            <person name="Cai C."/>
            <person name="He J."/>
            <person name="Schwarz S."/>
            <person name="Sun C."/>
            <person name="Zhou Y."/>
            <person name="Yin J."/>
            <person name="Hulth A."/>
            <person name="Wang Y."/>
            <person name="Shen Z."/>
            <person name="Wang S."/>
            <person name="Wu C."/>
            <person name="Nilsson L.E."/>
            <person name="Walsh T.R."/>
            <person name="Borjesson S."/>
            <person name="Shen J."/>
            <person name="Sun Q."/>
            <person name="Wang Y."/>
        </authorList>
    </citation>
    <scope>NUCLEOTIDE SEQUENCE [LARGE SCALE GENOMIC DNA]</scope>
    <source>
        <strain evidence="3 4">A016f</strain>
    </source>
</reference>
<evidence type="ECO:0000259" key="2">
    <source>
        <dbReference type="Pfam" id="PF25202"/>
    </source>
</evidence>
<evidence type="ECO:0000313" key="3">
    <source>
        <dbReference type="EMBL" id="MQK25553.1"/>
    </source>
</evidence>
<evidence type="ECO:0000313" key="4">
    <source>
        <dbReference type="Proteomes" id="UP000359125"/>
    </source>
</evidence>
<protein>
    <submittedName>
        <fullName evidence="3">DUF262 domain-containing protein</fullName>
    </submittedName>
</protein>
<accession>A0A5P0JBM0</accession>
<feature type="domain" description="DUF7834" evidence="2">
    <location>
        <begin position="215"/>
        <end position="448"/>
    </location>
</feature>
<organism evidence="3 4">
    <name type="scientific">Escherichia coli</name>
    <dbReference type="NCBI Taxonomy" id="562"/>
    <lineage>
        <taxon>Bacteria</taxon>
        <taxon>Pseudomonadati</taxon>
        <taxon>Pseudomonadota</taxon>
        <taxon>Gammaproteobacteria</taxon>
        <taxon>Enterobacterales</taxon>
        <taxon>Enterobacteriaceae</taxon>
        <taxon>Escherichia</taxon>
    </lineage>
</organism>
<sequence>MSPDTSTHRLHEQVKSVYQLLSEPQLHIPNYQRPYKWTADNLQALLTDLRNYRDKSAYRLGTVVFHHNSEHLDIVDGQQRTLTLMLLVKAIAEHMQEHKDLIQRKDLSEQIAELVTNIDAFLSTQPDSPHSGITHTNLYQNYQAAKRAVAQPEFGEADIAFLLHKCQVVTFVLNDISEAFQFFDSQNSRGRDLNPHDLLKAYHLREFPEHEAALKAEAVKDWESQKSHELARVFAHYLYRIRHWVNNQQAHYFSKDDIGLFKGVNLYQAAHYPYTQALRIQHEQVDNYNNHFQRKLDQNTLAFPFQLDQIVINGRRFFEMIAHYQALINSLTGEALTKQSSIPLSDRAQQILNALNSYGARHRTGDRYIRMLFDCALLYYFDKFGKEQLSEAIEKFFIWAYSCRLTSHAVYIETMDNHARNSKLFKLIQSAISPKQVLALPLKTLTPADLKASKMGDLVKLFEGMKYYVESK</sequence>
<feature type="domain" description="GmrSD restriction endonucleases N-terminal" evidence="1">
    <location>
        <begin position="18"/>
        <end position="203"/>
    </location>
</feature>
<dbReference type="Pfam" id="PF03235">
    <property type="entry name" value="GmrSD_N"/>
    <property type="match status" value="1"/>
</dbReference>
<dbReference type="RefSeq" id="WP_000074284.1">
    <property type="nucleotide sequence ID" value="NZ_BLBX01000157.1"/>
</dbReference>
<dbReference type="EMBL" id="RYCF01000047">
    <property type="protein sequence ID" value="MQK25553.1"/>
    <property type="molecule type" value="Genomic_DNA"/>
</dbReference>
<dbReference type="AlphaFoldDB" id="A0A5P0JBM0"/>
<dbReference type="PANTHER" id="PTHR35149">
    <property type="entry name" value="SLL5132 PROTEIN"/>
    <property type="match status" value="1"/>
</dbReference>
<dbReference type="InterPro" id="IPR004919">
    <property type="entry name" value="GmrSD_N"/>
</dbReference>
<name>A0A5P0JBM0_ECOLX</name>
<comment type="caution">
    <text evidence="3">The sequence shown here is derived from an EMBL/GenBank/DDBJ whole genome shotgun (WGS) entry which is preliminary data.</text>
</comment>